<organism evidence="6 7">
    <name type="scientific">Candidatus Mycosynbacter amalyticus</name>
    <dbReference type="NCBI Taxonomy" id="2665156"/>
    <lineage>
        <taxon>Bacteria</taxon>
        <taxon>Candidatus Saccharimonadota</taxon>
        <taxon>Candidatus Saccharimonadota incertae sedis</taxon>
        <taxon>Candidatus Mycosynbacter</taxon>
    </lineage>
</organism>
<accession>A0A857MP02</accession>
<dbReference type="NCBIfam" id="TIGR00012">
    <property type="entry name" value="L29"/>
    <property type="match status" value="1"/>
</dbReference>
<dbReference type="KEGG" id="mama:GII36_03125"/>
<keyword evidence="2 5" id="KW-0689">Ribosomal protein</keyword>
<dbReference type="HAMAP" id="MF_00374">
    <property type="entry name" value="Ribosomal_uL29"/>
    <property type="match status" value="1"/>
</dbReference>
<dbReference type="RefSeq" id="WP_260762354.1">
    <property type="nucleotide sequence ID" value="NZ_CP045921.1"/>
</dbReference>
<evidence type="ECO:0000313" key="6">
    <source>
        <dbReference type="EMBL" id="QHN42831.1"/>
    </source>
</evidence>
<dbReference type="InterPro" id="IPR036049">
    <property type="entry name" value="Ribosomal_uL29_sf"/>
</dbReference>
<evidence type="ECO:0000256" key="2">
    <source>
        <dbReference type="ARBA" id="ARBA00022980"/>
    </source>
</evidence>
<evidence type="ECO:0000256" key="4">
    <source>
        <dbReference type="ARBA" id="ARBA00035204"/>
    </source>
</evidence>
<dbReference type="GO" id="GO:1990904">
    <property type="term" value="C:ribonucleoprotein complex"/>
    <property type="evidence" value="ECO:0007669"/>
    <property type="project" value="UniProtKB-KW"/>
</dbReference>
<dbReference type="Gene3D" id="1.10.287.310">
    <property type="match status" value="1"/>
</dbReference>
<dbReference type="GO" id="GO:0006412">
    <property type="term" value="P:translation"/>
    <property type="evidence" value="ECO:0007669"/>
    <property type="project" value="UniProtKB-UniRule"/>
</dbReference>
<dbReference type="GO" id="GO:0005840">
    <property type="term" value="C:ribosome"/>
    <property type="evidence" value="ECO:0007669"/>
    <property type="project" value="UniProtKB-KW"/>
</dbReference>
<name>A0A857MP02_9BACT</name>
<dbReference type="Proteomes" id="UP001059824">
    <property type="component" value="Chromosome"/>
</dbReference>
<evidence type="ECO:0000256" key="5">
    <source>
        <dbReference type="HAMAP-Rule" id="MF_00374"/>
    </source>
</evidence>
<dbReference type="EMBL" id="CP045921">
    <property type="protein sequence ID" value="QHN42831.1"/>
    <property type="molecule type" value="Genomic_DNA"/>
</dbReference>
<evidence type="ECO:0000256" key="1">
    <source>
        <dbReference type="ARBA" id="ARBA00009254"/>
    </source>
</evidence>
<evidence type="ECO:0000313" key="7">
    <source>
        <dbReference type="Proteomes" id="UP001059824"/>
    </source>
</evidence>
<dbReference type="GO" id="GO:0003735">
    <property type="term" value="F:structural constituent of ribosome"/>
    <property type="evidence" value="ECO:0007669"/>
    <property type="project" value="InterPro"/>
</dbReference>
<dbReference type="InterPro" id="IPR001854">
    <property type="entry name" value="Ribosomal_uL29"/>
</dbReference>
<sequence>MATAKATTKKAKEASEVKTLETLRTELATKRQDLIDARRGLAAGELQNPRVITATRKEIARLSTAIRAAELAEKGDK</sequence>
<keyword evidence="7" id="KW-1185">Reference proteome</keyword>
<dbReference type="Pfam" id="PF00831">
    <property type="entry name" value="Ribosomal_L29"/>
    <property type="match status" value="1"/>
</dbReference>
<proteinExistence type="inferred from homology"/>
<keyword evidence="3 5" id="KW-0687">Ribonucleoprotein</keyword>
<gene>
    <name evidence="5 6" type="primary">rpmC</name>
    <name evidence="6" type="ORF">GII36_03125</name>
</gene>
<protein>
    <recommendedName>
        <fullName evidence="4 5">Large ribosomal subunit protein uL29</fullName>
    </recommendedName>
</protein>
<evidence type="ECO:0000256" key="3">
    <source>
        <dbReference type="ARBA" id="ARBA00023274"/>
    </source>
</evidence>
<dbReference type="SUPFAM" id="SSF46561">
    <property type="entry name" value="Ribosomal protein L29 (L29p)"/>
    <property type="match status" value="1"/>
</dbReference>
<reference evidence="6" key="1">
    <citation type="journal article" date="2021" name="Nat. Microbiol.">
        <title>Cocultivation of an ultrasmall environmental parasitic bacterium with lytic ability against bacteria associated with wastewater foams.</title>
        <authorList>
            <person name="Batinovic S."/>
            <person name="Rose J.J.A."/>
            <person name="Ratcliffe J."/>
            <person name="Seviour R.J."/>
            <person name="Petrovski S."/>
        </authorList>
    </citation>
    <scope>NUCLEOTIDE SEQUENCE</scope>
    <source>
        <strain evidence="6">JR1</strain>
    </source>
</reference>
<dbReference type="AlphaFoldDB" id="A0A857MP02"/>
<comment type="similarity">
    <text evidence="1 5">Belongs to the universal ribosomal protein uL29 family.</text>
</comment>